<dbReference type="PANTHER" id="PTHR13773">
    <property type="entry name" value="PHOSPHATIDATE CYTIDYLYLTRANSFERASE"/>
    <property type="match status" value="1"/>
</dbReference>
<evidence type="ECO:0000256" key="16">
    <source>
        <dbReference type="SAM" id="Phobius"/>
    </source>
</evidence>
<evidence type="ECO:0000256" key="10">
    <source>
        <dbReference type="ARBA" id="ARBA00022989"/>
    </source>
</evidence>
<feature type="compositionally biased region" description="Polar residues" evidence="15">
    <location>
        <begin position="120"/>
        <end position="129"/>
    </location>
</feature>
<evidence type="ECO:0000256" key="5">
    <source>
        <dbReference type="ARBA" id="ARBA00012487"/>
    </source>
</evidence>
<dbReference type="EC" id="2.7.7.41" evidence="5"/>
<keyword evidence="12 16" id="KW-0472">Membrane</keyword>
<accession>A0A6P6QE73</accession>
<dbReference type="PANTHER" id="PTHR13773:SF4">
    <property type="entry name" value="PHOSPHATIDATE CYTIDYLYLTRANSFERASE 2"/>
    <property type="match status" value="1"/>
</dbReference>
<feature type="region of interest" description="Disordered" evidence="15">
    <location>
        <begin position="166"/>
        <end position="218"/>
    </location>
</feature>
<dbReference type="AlphaFoldDB" id="A0A6P6QE73"/>
<comment type="pathway">
    <text evidence="3">Lipid metabolism.</text>
</comment>
<evidence type="ECO:0000256" key="11">
    <source>
        <dbReference type="ARBA" id="ARBA00023098"/>
    </source>
</evidence>
<proteinExistence type="inferred from homology"/>
<evidence type="ECO:0000256" key="13">
    <source>
        <dbReference type="ARBA" id="ARBA00023209"/>
    </source>
</evidence>
<keyword evidence="9" id="KW-0548">Nucleotidyltransferase</keyword>
<feature type="transmembrane region" description="Helical" evidence="16">
    <location>
        <begin position="284"/>
        <end position="302"/>
    </location>
</feature>
<evidence type="ECO:0000313" key="17">
    <source>
        <dbReference type="Proteomes" id="UP000515129"/>
    </source>
</evidence>
<comment type="subcellular location">
    <subcellularLocation>
        <location evidence="1">Membrane</location>
        <topology evidence="1">Multi-pass membrane protein</topology>
    </subcellularLocation>
</comment>
<keyword evidence="8 16" id="KW-0812">Transmembrane</keyword>
<feature type="compositionally biased region" description="Acidic residues" evidence="15">
    <location>
        <begin position="190"/>
        <end position="200"/>
    </location>
</feature>
<dbReference type="KEGG" id="caua:113110440"/>
<dbReference type="RefSeq" id="XP_026130415.1">
    <property type="nucleotide sequence ID" value="XM_026274630.1"/>
</dbReference>
<comment type="pathway">
    <text evidence="2">Phospholipid metabolism; CDP-diacylglycerol biosynthesis; CDP-diacylglycerol from sn-glycerol 3-phosphate: step 3/3.</text>
</comment>
<dbReference type="UniPathway" id="UPA00557">
    <property type="reaction ID" value="UER00614"/>
</dbReference>
<dbReference type="OrthoDB" id="10260889at2759"/>
<evidence type="ECO:0000256" key="6">
    <source>
        <dbReference type="ARBA" id="ARBA00022516"/>
    </source>
</evidence>
<feature type="transmembrane region" description="Helical" evidence="16">
    <location>
        <begin position="328"/>
        <end position="346"/>
    </location>
</feature>
<evidence type="ECO:0000256" key="7">
    <source>
        <dbReference type="ARBA" id="ARBA00022679"/>
    </source>
</evidence>
<dbReference type="GeneID" id="113110440"/>
<dbReference type="GO" id="GO:0016024">
    <property type="term" value="P:CDP-diacylglycerol biosynthetic process"/>
    <property type="evidence" value="ECO:0007669"/>
    <property type="project" value="UniProtKB-UniPathway"/>
</dbReference>
<keyword evidence="10 16" id="KW-1133">Transmembrane helix</keyword>
<evidence type="ECO:0000256" key="4">
    <source>
        <dbReference type="ARBA" id="ARBA00010185"/>
    </source>
</evidence>
<feature type="transmembrane region" description="Helical" evidence="16">
    <location>
        <begin position="353"/>
        <end position="372"/>
    </location>
</feature>
<evidence type="ECO:0000256" key="15">
    <source>
        <dbReference type="SAM" id="MobiDB-lite"/>
    </source>
</evidence>
<feature type="region of interest" description="Disordered" evidence="15">
    <location>
        <begin position="23"/>
        <end position="62"/>
    </location>
</feature>
<evidence type="ECO:0000313" key="18">
    <source>
        <dbReference type="RefSeq" id="XP_026130415.1"/>
    </source>
</evidence>
<keyword evidence="14" id="KW-1208">Phospholipid metabolism</keyword>
<comment type="similarity">
    <text evidence="4">Belongs to the CDS family.</text>
</comment>
<dbReference type="Pfam" id="PF01148">
    <property type="entry name" value="CTP_transf_1"/>
    <property type="match status" value="1"/>
</dbReference>
<dbReference type="GO" id="GO:0005789">
    <property type="term" value="C:endoplasmic reticulum membrane"/>
    <property type="evidence" value="ECO:0007669"/>
    <property type="project" value="TreeGrafter"/>
</dbReference>
<evidence type="ECO:0000256" key="8">
    <source>
        <dbReference type="ARBA" id="ARBA00022692"/>
    </source>
</evidence>
<keyword evidence="17" id="KW-1185">Reference proteome</keyword>
<feature type="transmembrane region" description="Helical" evidence="16">
    <location>
        <begin position="237"/>
        <end position="264"/>
    </location>
</feature>
<evidence type="ECO:0000256" key="1">
    <source>
        <dbReference type="ARBA" id="ARBA00004141"/>
    </source>
</evidence>
<keyword evidence="6" id="KW-0444">Lipid biosynthesis</keyword>
<reference evidence="18" key="1">
    <citation type="submission" date="2025-08" db="UniProtKB">
        <authorList>
            <consortium name="RefSeq"/>
        </authorList>
    </citation>
    <scope>IDENTIFICATION</scope>
    <source>
        <strain evidence="18">Wakin</strain>
        <tissue evidence="18">Muscle</tissue>
    </source>
</reference>
<name>A0A6P6QE73_CARAU</name>
<keyword evidence="11" id="KW-0443">Lipid metabolism</keyword>
<organism evidence="17 18">
    <name type="scientific">Carassius auratus</name>
    <name type="common">Goldfish</name>
    <dbReference type="NCBI Taxonomy" id="7957"/>
    <lineage>
        <taxon>Eukaryota</taxon>
        <taxon>Metazoa</taxon>
        <taxon>Chordata</taxon>
        <taxon>Craniata</taxon>
        <taxon>Vertebrata</taxon>
        <taxon>Euteleostomi</taxon>
        <taxon>Actinopterygii</taxon>
        <taxon>Neopterygii</taxon>
        <taxon>Teleostei</taxon>
        <taxon>Ostariophysi</taxon>
        <taxon>Cypriniformes</taxon>
        <taxon>Cyprinidae</taxon>
        <taxon>Cyprininae</taxon>
        <taxon>Carassius</taxon>
    </lineage>
</organism>
<evidence type="ECO:0000256" key="3">
    <source>
        <dbReference type="ARBA" id="ARBA00005189"/>
    </source>
</evidence>
<gene>
    <name evidence="18" type="primary">LOC113110440</name>
</gene>
<dbReference type="Proteomes" id="UP000515129">
    <property type="component" value="Chromosome 10"/>
</dbReference>
<dbReference type="GO" id="GO:0004605">
    <property type="term" value="F:phosphatidate cytidylyltransferase activity"/>
    <property type="evidence" value="ECO:0007669"/>
    <property type="project" value="UniProtKB-EC"/>
</dbReference>
<sequence length="410" mass="46470">MLFTLLGVIALVQRERRKVNSIDSCQDEKDVPPVRSPDGQTSAHISSDAAVEQPSSRHPEDWSHEPLIHDLVWDLSERRVDVLSGVMCKCDVDSFQTVPELSVDVLTTEEPMTGHPEVDSVSTAQTSEGPTEAPEAPQTSQLEDTQTTAMGINSCSDDIGVDLREGGFGSVHSEEASSEVLLSELRDQRSDDEETYEASDIETKSDSEGPEVPVPVDDTPEGLNRVLSGLSWRWREILALAMISGFFCSIYLGPMSLMTIVLCVQIKCFHELITIGYHWHRLPWFRTLSWYFLLYVNDFLYGETLTDNFFTLVQREEPIRLLSQSHGLIPFVLYLAGLCMFALSLVKRRHRPQFYMLGWTLMILATLSQLIIRNLFEGMIWFIVPISCFIYNGFRVWVLVWSHPSLLVVY</sequence>
<evidence type="ECO:0000256" key="14">
    <source>
        <dbReference type="ARBA" id="ARBA00023264"/>
    </source>
</evidence>
<feature type="transmembrane region" description="Helical" evidence="16">
    <location>
        <begin position="378"/>
        <end position="400"/>
    </location>
</feature>
<protein>
    <recommendedName>
        <fullName evidence="5">phosphatidate cytidylyltransferase</fullName>
        <ecNumber evidence="5">2.7.7.41</ecNumber>
    </recommendedName>
</protein>
<evidence type="ECO:0000256" key="9">
    <source>
        <dbReference type="ARBA" id="ARBA00022695"/>
    </source>
</evidence>
<keyword evidence="7" id="KW-0808">Transferase</keyword>
<dbReference type="InterPro" id="IPR016720">
    <property type="entry name" value="PC_Trfase_euk"/>
</dbReference>
<evidence type="ECO:0000256" key="2">
    <source>
        <dbReference type="ARBA" id="ARBA00005119"/>
    </source>
</evidence>
<keyword evidence="13" id="KW-0594">Phospholipid biosynthesis</keyword>
<evidence type="ECO:0000256" key="12">
    <source>
        <dbReference type="ARBA" id="ARBA00023136"/>
    </source>
</evidence>
<feature type="region of interest" description="Disordered" evidence="15">
    <location>
        <begin position="108"/>
        <end position="143"/>
    </location>
</feature>